<feature type="non-terminal residue" evidence="2">
    <location>
        <position position="1"/>
    </location>
</feature>
<feature type="transmembrane region" description="Helical" evidence="1">
    <location>
        <begin position="13"/>
        <end position="33"/>
    </location>
</feature>
<feature type="transmembrane region" description="Helical" evidence="1">
    <location>
        <begin position="53"/>
        <end position="70"/>
    </location>
</feature>
<feature type="transmembrane region" description="Helical" evidence="1">
    <location>
        <begin position="131"/>
        <end position="155"/>
    </location>
</feature>
<accession>A0A060CCF3</accession>
<keyword evidence="1" id="KW-0812">Transmembrane</keyword>
<feature type="transmembrane region" description="Helical" evidence="1">
    <location>
        <begin position="106"/>
        <end position="124"/>
    </location>
</feature>
<evidence type="ECO:0000313" key="2">
    <source>
        <dbReference type="EMBL" id="AIA94353.1"/>
    </source>
</evidence>
<name>A0A060CCF3_9HYPH</name>
<dbReference type="AlphaFoldDB" id="A0A060CCF3"/>
<keyword evidence="1" id="KW-1133">Transmembrane helix</keyword>
<proteinExistence type="predicted"/>
<evidence type="ECO:0000256" key="1">
    <source>
        <dbReference type="SAM" id="Phobius"/>
    </source>
</evidence>
<organism evidence="2">
    <name type="scientific">uncultured Methylobacterium sp</name>
    <dbReference type="NCBI Taxonomy" id="157278"/>
    <lineage>
        <taxon>Bacteria</taxon>
        <taxon>Pseudomonadati</taxon>
        <taxon>Pseudomonadota</taxon>
        <taxon>Alphaproteobacteria</taxon>
        <taxon>Hyphomicrobiales</taxon>
        <taxon>Methylobacteriaceae</taxon>
        <taxon>Methylobacterium</taxon>
        <taxon>environmental samples</taxon>
    </lineage>
</organism>
<feature type="non-terminal residue" evidence="2">
    <location>
        <position position="164"/>
    </location>
</feature>
<protein>
    <submittedName>
        <fullName evidence="2">CAZy families GH16 protein</fullName>
    </submittedName>
</protein>
<dbReference type="EMBL" id="KF127001">
    <property type="protein sequence ID" value="AIA94353.1"/>
    <property type="molecule type" value="Genomic_DNA"/>
</dbReference>
<keyword evidence="1" id="KW-0472">Membrane</keyword>
<sequence>GVGLPVPPRPFSWVRPTIPPGHVLIGVATLVVLSRRRECTAFLRALHPGQPGFWLACLVVYGIATGYLYPRIMAGMGEIVPLGSSPYDDTGGAVPLGPVSSNLTQSIYMLSDLMCFLLVVALAASPEGFRAALAGVIAYALSNTFFALMDLGTYFTGTGALMEF</sequence>
<reference evidence="2" key="1">
    <citation type="journal article" date="2013" name="Environ. Microbiol.">
        <title>Seasonally variable intestinal metagenomes of the red palm weevil (Rhynchophorus ferrugineus).</title>
        <authorList>
            <person name="Jia S."/>
            <person name="Zhang X."/>
            <person name="Zhang G."/>
            <person name="Yin A."/>
            <person name="Zhang S."/>
            <person name="Li F."/>
            <person name="Wang L."/>
            <person name="Zhao D."/>
            <person name="Yun Q."/>
            <person name="Tala"/>
            <person name="Wang J."/>
            <person name="Sun G."/>
            <person name="Baabdullah M."/>
            <person name="Yu X."/>
            <person name="Hu S."/>
            <person name="Al-Mssallem I.S."/>
            <person name="Yu J."/>
        </authorList>
    </citation>
    <scope>NUCLEOTIDE SEQUENCE</scope>
</reference>